<gene>
    <name evidence="1" type="ORF">M409DRAFT_29154</name>
</gene>
<evidence type="ECO:0000313" key="2">
    <source>
        <dbReference type="Proteomes" id="UP000799537"/>
    </source>
</evidence>
<organism evidence="1 2">
    <name type="scientific">Zasmidium cellare ATCC 36951</name>
    <dbReference type="NCBI Taxonomy" id="1080233"/>
    <lineage>
        <taxon>Eukaryota</taxon>
        <taxon>Fungi</taxon>
        <taxon>Dikarya</taxon>
        <taxon>Ascomycota</taxon>
        <taxon>Pezizomycotina</taxon>
        <taxon>Dothideomycetes</taxon>
        <taxon>Dothideomycetidae</taxon>
        <taxon>Mycosphaerellales</taxon>
        <taxon>Mycosphaerellaceae</taxon>
        <taxon>Zasmidium</taxon>
    </lineage>
</organism>
<reference evidence="1" key="1">
    <citation type="journal article" date="2020" name="Stud. Mycol.">
        <title>101 Dothideomycetes genomes: a test case for predicting lifestyles and emergence of pathogens.</title>
        <authorList>
            <person name="Haridas S."/>
            <person name="Albert R."/>
            <person name="Binder M."/>
            <person name="Bloem J."/>
            <person name="Labutti K."/>
            <person name="Salamov A."/>
            <person name="Andreopoulos B."/>
            <person name="Baker S."/>
            <person name="Barry K."/>
            <person name="Bills G."/>
            <person name="Bluhm B."/>
            <person name="Cannon C."/>
            <person name="Castanera R."/>
            <person name="Culley D."/>
            <person name="Daum C."/>
            <person name="Ezra D."/>
            <person name="Gonzalez J."/>
            <person name="Henrissat B."/>
            <person name="Kuo A."/>
            <person name="Liang C."/>
            <person name="Lipzen A."/>
            <person name="Lutzoni F."/>
            <person name="Magnuson J."/>
            <person name="Mondo S."/>
            <person name="Nolan M."/>
            <person name="Ohm R."/>
            <person name="Pangilinan J."/>
            <person name="Park H.-J."/>
            <person name="Ramirez L."/>
            <person name="Alfaro M."/>
            <person name="Sun H."/>
            <person name="Tritt A."/>
            <person name="Yoshinaga Y."/>
            <person name="Zwiers L.-H."/>
            <person name="Turgeon B."/>
            <person name="Goodwin S."/>
            <person name="Spatafora J."/>
            <person name="Crous P."/>
            <person name="Grigoriev I."/>
        </authorList>
    </citation>
    <scope>NUCLEOTIDE SEQUENCE</scope>
    <source>
        <strain evidence="1">ATCC 36951</strain>
    </source>
</reference>
<evidence type="ECO:0000313" key="1">
    <source>
        <dbReference type="EMBL" id="KAF2160300.1"/>
    </source>
</evidence>
<dbReference type="GeneID" id="54562608"/>
<evidence type="ECO:0008006" key="3">
    <source>
        <dbReference type="Google" id="ProtNLM"/>
    </source>
</evidence>
<proteinExistence type="predicted"/>
<sequence>MSFDDLPAETLVNVGSSLETSSLLSFGLVNRACRAAAVPSIYRSIVLYIGNPHTLASDVAKFDRAWTQADAFRHFRSLDIQGFSIPDGVDLNSTGGKNGKKAYSMSWRVGHDAKRRASPGTFPYLEGNIQEDDKFDWQPLADTLRKFRGLEHLTFGMAQQFLPCLLEVLHSSLQKCELEIRCFSLRSLRDEVVDPYEYELVTSPNLISVHTCYTYLEEDGGYDVGDLNDLTWLR</sequence>
<dbReference type="EMBL" id="ML993627">
    <property type="protein sequence ID" value="KAF2160300.1"/>
    <property type="molecule type" value="Genomic_DNA"/>
</dbReference>
<keyword evidence="2" id="KW-1185">Reference proteome</keyword>
<accession>A0A6A6C2A0</accession>
<dbReference type="AlphaFoldDB" id="A0A6A6C2A0"/>
<dbReference type="Proteomes" id="UP000799537">
    <property type="component" value="Unassembled WGS sequence"/>
</dbReference>
<dbReference type="OrthoDB" id="3945550at2759"/>
<name>A0A6A6C2A0_ZASCE</name>
<dbReference type="RefSeq" id="XP_033661189.1">
    <property type="nucleotide sequence ID" value="XM_033809336.1"/>
</dbReference>
<protein>
    <recommendedName>
        <fullName evidence="3">F-box domain-containing protein</fullName>
    </recommendedName>
</protein>